<feature type="region of interest" description="Disordered" evidence="1">
    <location>
        <begin position="147"/>
        <end position="172"/>
    </location>
</feature>
<accession>A0ABQ3JBL7</accession>
<reference evidence="3" key="1">
    <citation type="journal article" date="2019" name="Int. J. Syst. Evol. Microbiol.">
        <title>The Global Catalogue of Microorganisms (GCM) 10K type strain sequencing project: providing services to taxonomists for standard genome sequencing and annotation.</title>
        <authorList>
            <consortium name="The Broad Institute Genomics Platform"/>
            <consortium name="The Broad Institute Genome Sequencing Center for Infectious Disease"/>
            <person name="Wu L."/>
            <person name="Ma J."/>
        </authorList>
    </citation>
    <scope>NUCLEOTIDE SEQUENCE [LARGE SCALE GENOMIC DNA]</scope>
    <source>
        <strain evidence="3">CGMCC 4.7677</strain>
    </source>
</reference>
<name>A0ABQ3JBL7_9PSEU</name>
<protein>
    <submittedName>
        <fullName evidence="2">Uncharacterized protein</fullName>
    </submittedName>
</protein>
<keyword evidence="3" id="KW-1185">Reference proteome</keyword>
<dbReference type="EMBL" id="BNAU01000007">
    <property type="protein sequence ID" value="GHF16787.1"/>
    <property type="molecule type" value="Genomic_DNA"/>
</dbReference>
<feature type="compositionally biased region" description="Low complexity" evidence="1">
    <location>
        <begin position="79"/>
        <end position="91"/>
    </location>
</feature>
<gene>
    <name evidence="2" type="ORF">GCM10017786_58400</name>
</gene>
<comment type="caution">
    <text evidence="2">The sequence shown here is derived from an EMBL/GenBank/DDBJ whole genome shotgun (WGS) entry which is preliminary data.</text>
</comment>
<evidence type="ECO:0000313" key="3">
    <source>
        <dbReference type="Proteomes" id="UP000605897"/>
    </source>
</evidence>
<organism evidence="2 3">
    <name type="scientific">Amycolatopsis deserti</name>
    <dbReference type="NCBI Taxonomy" id="185696"/>
    <lineage>
        <taxon>Bacteria</taxon>
        <taxon>Bacillati</taxon>
        <taxon>Actinomycetota</taxon>
        <taxon>Actinomycetes</taxon>
        <taxon>Pseudonocardiales</taxon>
        <taxon>Pseudonocardiaceae</taxon>
        <taxon>Amycolatopsis</taxon>
    </lineage>
</organism>
<evidence type="ECO:0000313" key="2">
    <source>
        <dbReference type="EMBL" id="GHF16787.1"/>
    </source>
</evidence>
<dbReference type="Proteomes" id="UP000605897">
    <property type="component" value="Unassembled WGS sequence"/>
</dbReference>
<sequence>MLPVAALGTEALDWSGPIRSRRAFDDLRDLRRLARDHDRENRTGVPNEWSGGAVSREDTNRAVFGQGPAWPSLTHPVPRRSGSGRTTCGGLPRGVVARIARAGKDAAAAKEVAVARWLENRGVDAVRVVRDVDQPVRAQGRPARFWHEAASPRARKRRGEGGAMGRREFSCR</sequence>
<feature type="region of interest" description="Disordered" evidence="1">
    <location>
        <begin position="66"/>
        <end position="91"/>
    </location>
</feature>
<evidence type="ECO:0000256" key="1">
    <source>
        <dbReference type="SAM" id="MobiDB-lite"/>
    </source>
</evidence>
<proteinExistence type="predicted"/>